<comment type="caution">
    <text evidence="2">The sequence shown here is derived from an EMBL/GenBank/DDBJ whole genome shotgun (WGS) entry which is preliminary data.</text>
</comment>
<dbReference type="AlphaFoldDB" id="A0A612JFP9"/>
<proteinExistence type="predicted"/>
<dbReference type="EMBL" id="AAKVDC010000027">
    <property type="protein sequence ID" value="ECW0480342.1"/>
    <property type="molecule type" value="Genomic_DNA"/>
</dbReference>
<evidence type="ECO:0000313" key="3">
    <source>
        <dbReference type="EMBL" id="ECW0480342.1"/>
    </source>
</evidence>
<dbReference type="EMBL" id="AAKVBC010000013">
    <property type="protein sequence ID" value="ECW0081803.1"/>
    <property type="molecule type" value="Genomic_DNA"/>
</dbReference>
<dbReference type="EMBL" id="AAKVAS010000031">
    <property type="protein sequence ID" value="ECW0109497.1"/>
    <property type="molecule type" value="Genomic_DNA"/>
</dbReference>
<organism evidence="2">
    <name type="scientific">Salmonella enterica I</name>
    <dbReference type="NCBI Taxonomy" id="59201"/>
    <lineage>
        <taxon>Bacteria</taxon>
        <taxon>Pseudomonadati</taxon>
        <taxon>Pseudomonadota</taxon>
        <taxon>Gammaproteobacteria</taxon>
        <taxon>Enterobacterales</taxon>
        <taxon>Enterobacteriaceae</taxon>
        <taxon>Salmonella</taxon>
    </lineage>
</organism>
<sequence length="111" mass="12003">MPQPGRTLSECSIFFDSRIPILSGVIGETFGVLPYHPASFDVNAREALSNSHQAAIDVKKPAELMLCGLSELHWLAGVEPASEIPTSSYIAWKNKALPDKSMCCLTLINSA</sequence>
<protein>
    <submittedName>
        <fullName evidence="2">Uncharacterized protein</fullName>
    </submittedName>
</protein>
<evidence type="ECO:0000313" key="1">
    <source>
        <dbReference type="EMBL" id="ECW0081803.1"/>
    </source>
</evidence>
<gene>
    <name evidence="3" type="ORF">F3P74_20255</name>
    <name evidence="2" type="ORF">F3Q63_20300</name>
    <name evidence="1" type="ORF">F3Q64_14030</name>
</gene>
<evidence type="ECO:0000313" key="2">
    <source>
        <dbReference type="EMBL" id="ECW0109497.1"/>
    </source>
</evidence>
<reference evidence="2" key="1">
    <citation type="submission" date="2019-09" db="EMBL/GenBank/DDBJ databases">
        <authorList>
            <consortium name="GenomeTrakr network: Whole genome sequencing for foodborne pathogen traceback"/>
        </authorList>
    </citation>
    <scope>NUCLEOTIDE SEQUENCE</scope>
    <source>
        <strain evidence="3">AUSMDU00020808</strain>
        <strain evidence="1">AUSMDU00020854</strain>
        <strain evidence="2">AUSMDU00020873</strain>
    </source>
</reference>
<accession>A0A612JFP9</accession>
<name>A0A612JFP9_SALET</name>